<dbReference type="PANTHER" id="PTHR30093">
    <property type="entry name" value="GENERAL SECRETION PATHWAY PROTEIN G"/>
    <property type="match status" value="1"/>
</dbReference>
<keyword evidence="2" id="KW-1133">Transmembrane helix</keyword>
<dbReference type="Proteomes" id="UP000033935">
    <property type="component" value="Unassembled WGS sequence"/>
</dbReference>
<keyword evidence="1" id="KW-0488">Methylation</keyword>
<dbReference type="Pfam" id="PF07596">
    <property type="entry name" value="SBP_bac_10"/>
    <property type="match status" value="1"/>
</dbReference>
<feature type="domain" description="DUF1559" evidence="3">
    <location>
        <begin position="71"/>
        <end position="128"/>
    </location>
</feature>
<sequence>MKTESVDSKPNDLEKESKFFPRNLLESTELLRCLFALIRQKVEWSFTLVELLIVIAIMIILMALLMPALSKAREMGRDAVCKNKLKQIGLAIHMYDIDYDGWMLPAYQATASRKYQTSWVYVLMPYLQGKIVGNYYQMGRFYQCPSDRNPVSITNISTGNMTHYHTYGYNETFGDNLMFNKDPFTGDYAYAFKKVSYIAMKNPNTFMLVETSINPYDGGPISQFTAYSKYTGLNYVVKFYHNKHTNVLFFDSSVRNIVRGDNPFWSGIRSCVE</sequence>
<dbReference type="InterPro" id="IPR011453">
    <property type="entry name" value="DUF1559"/>
</dbReference>
<evidence type="ECO:0000313" key="4">
    <source>
        <dbReference type="EMBL" id="KKR03716.1"/>
    </source>
</evidence>
<evidence type="ECO:0000313" key="5">
    <source>
        <dbReference type="Proteomes" id="UP000033935"/>
    </source>
</evidence>
<comment type="caution">
    <text evidence="4">The sequence shown here is derived from an EMBL/GenBank/DDBJ whole genome shotgun (WGS) entry which is preliminary data.</text>
</comment>
<dbReference type="InterPro" id="IPR000983">
    <property type="entry name" value="Bac_GSPG_pilin"/>
</dbReference>
<dbReference type="EMBL" id="LBWG01000021">
    <property type="protein sequence ID" value="KKR03716.1"/>
    <property type="molecule type" value="Genomic_DNA"/>
</dbReference>
<keyword evidence="2" id="KW-0812">Transmembrane</keyword>
<protein>
    <recommendedName>
        <fullName evidence="3">DUF1559 domain-containing protein</fullName>
    </recommendedName>
</protein>
<evidence type="ECO:0000259" key="3">
    <source>
        <dbReference type="Pfam" id="PF07596"/>
    </source>
</evidence>
<keyword evidence="2" id="KW-0472">Membrane</keyword>
<dbReference type="Gene3D" id="3.30.700.10">
    <property type="entry name" value="Glycoprotein, Type 4 Pilin"/>
    <property type="match status" value="1"/>
</dbReference>
<accession>A0A0G0MTH6</accession>
<evidence type="ECO:0000256" key="1">
    <source>
        <dbReference type="ARBA" id="ARBA00022481"/>
    </source>
</evidence>
<dbReference type="GO" id="GO:0015628">
    <property type="term" value="P:protein secretion by the type II secretion system"/>
    <property type="evidence" value="ECO:0007669"/>
    <property type="project" value="InterPro"/>
</dbReference>
<reference evidence="4 5" key="1">
    <citation type="journal article" date="2015" name="Nature">
        <title>rRNA introns, odd ribosomes, and small enigmatic genomes across a large radiation of phyla.</title>
        <authorList>
            <person name="Brown C.T."/>
            <person name="Hug L.A."/>
            <person name="Thomas B.C."/>
            <person name="Sharon I."/>
            <person name="Castelle C.J."/>
            <person name="Singh A."/>
            <person name="Wilkins M.J."/>
            <person name="Williams K.H."/>
            <person name="Banfield J.F."/>
        </authorList>
    </citation>
    <scope>NUCLEOTIDE SEQUENCE [LARGE SCALE GENOMIC DNA]</scope>
</reference>
<dbReference type="PRINTS" id="PR00813">
    <property type="entry name" value="BCTERIALGSPG"/>
</dbReference>
<organism evidence="4 5">
    <name type="scientific">Candidatus Uhrbacteria bacterium GW2011_GWF2_39_13</name>
    <dbReference type="NCBI Taxonomy" id="1618995"/>
    <lineage>
        <taxon>Bacteria</taxon>
        <taxon>Candidatus Uhriibacteriota</taxon>
    </lineage>
</organism>
<dbReference type="GO" id="GO:0015627">
    <property type="term" value="C:type II protein secretion system complex"/>
    <property type="evidence" value="ECO:0007669"/>
    <property type="project" value="InterPro"/>
</dbReference>
<gene>
    <name evidence="4" type="ORF">UT30_C0021G0015</name>
</gene>
<evidence type="ECO:0000256" key="2">
    <source>
        <dbReference type="SAM" id="Phobius"/>
    </source>
</evidence>
<dbReference type="InterPro" id="IPR045584">
    <property type="entry name" value="Pilin-like"/>
</dbReference>
<proteinExistence type="predicted"/>
<dbReference type="AlphaFoldDB" id="A0A0G0MTH6"/>
<name>A0A0G0MTH6_9BACT</name>
<dbReference type="PANTHER" id="PTHR30093:SF2">
    <property type="entry name" value="TYPE II SECRETION SYSTEM PROTEIN H"/>
    <property type="match status" value="1"/>
</dbReference>
<dbReference type="SUPFAM" id="SSF54523">
    <property type="entry name" value="Pili subunits"/>
    <property type="match status" value="1"/>
</dbReference>
<feature type="transmembrane region" description="Helical" evidence="2">
    <location>
        <begin position="44"/>
        <end position="65"/>
    </location>
</feature>